<reference evidence="2" key="1">
    <citation type="submission" date="2016-10" db="EMBL/GenBank/DDBJ databases">
        <title>CRISPR-Cas defence system in Roseofilum reptotaenium: evidence of a bacteriophage-cyanobacterium arms race in the coral black band disease.</title>
        <authorList>
            <person name="Buerger P."/>
            <person name="Wood-Charlson E.M."/>
            <person name="Weynberg K.D."/>
            <person name="Willis B."/>
            <person name="Van Oppen M.J."/>
        </authorList>
    </citation>
    <scope>NUCLEOTIDE SEQUENCE [LARGE SCALE GENOMIC DNA]</scope>
    <source>
        <strain evidence="2">AO1-A</strain>
    </source>
</reference>
<dbReference type="STRING" id="1925591.BI308_06650"/>
<accession>A0A1L9QUC5</accession>
<comment type="caution">
    <text evidence="2">The sequence shown here is derived from an EMBL/GenBank/DDBJ whole genome shotgun (WGS) entry which is preliminary data.</text>
</comment>
<dbReference type="Proteomes" id="UP000183940">
    <property type="component" value="Unassembled WGS sequence"/>
</dbReference>
<keyword evidence="1" id="KW-1133">Transmembrane helix</keyword>
<dbReference type="EMBL" id="MLAW01000008">
    <property type="protein sequence ID" value="OJJ26290.1"/>
    <property type="molecule type" value="Genomic_DNA"/>
</dbReference>
<evidence type="ECO:0000313" key="3">
    <source>
        <dbReference type="Proteomes" id="UP000183940"/>
    </source>
</evidence>
<proteinExistence type="predicted"/>
<evidence type="ECO:0000256" key="1">
    <source>
        <dbReference type="SAM" id="Phobius"/>
    </source>
</evidence>
<feature type="transmembrane region" description="Helical" evidence="1">
    <location>
        <begin position="37"/>
        <end position="56"/>
    </location>
</feature>
<organism evidence="2 3">
    <name type="scientific">Roseofilum reptotaenium AO1-A</name>
    <dbReference type="NCBI Taxonomy" id="1925591"/>
    <lineage>
        <taxon>Bacteria</taxon>
        <taxon>Bacillati</taxon>
        <taxon>Cyanobacteriota</taxon>
        <taxon>Cyanophyceae</taxon>
        <taxon>Desertifilales</taxon>
        <taxon>Desertifilaceae</taxon>
        <taxon>Roseofilum</taxon>
    </lineage>
</organism>
<keyword evidence="1" id="KW-0812">Transmembrane</keyword>
<keyword evidence="1" id="KW-0472">Membrane</keyword>
<evidence type="ECO:0000313" key="2">
    <source>
        <dbReference type="EMBL" id="OJJ26290.1"/>
    </source>
</evidence>
<name>A0A1L9QUC5_9CYAN</name>
<feature type="transmembrane region" description="Helical" evidence="1">
    <location>
        <begin position="6"/>
        <end position="25"/>
    </location>
</feature>
<dbReference type="AlphaFoldDB" id="A0A1L9QUC5"/>
<keyword evidence="3" id="KW-1185">Reference proteome</keyword>
<protein>
    <submittedName>
        <fullName evidence="2">Uncharacterized protein</fullName>
    </submittedName>
</protein>
<sequence>MPQATWGLLLKVLSSSVLISFAIKYGGSWLPLAANPISALTLILLPTLVMLALFAWRGLP</sequence>
<gene>
    <name evidence="2" type="ORF">BI308_06650</name>
</gene>